<gene>
    <name evidence="14" type="ORF">GTOL_10163</name>
</gene>
<evidence type="ECO:0000256" key="9">
    <source>
        <dbReference type="ARBA" id="ARBA00042660"/>
    </source>
</evidence>
<evidence type="ECO:0000256" key="7">
    <source>
        <dbReference type="ARBA" id="ARBA00037085"/>
    </source>
</evidence>
<dbReference type="InterPro" id="IPR037069">
    <property type="entry name" value="AcylCoA_DH/ox_N_sf"/>
</dbReference>
<dbReference type="Pfam" id="PF02770">
    <property type="entry name" value="Acyl-CoA_dh_M"/>
    <property type="match status" value="1"/>
</dbReference>
<evidence type="ECO:0000259" key="13">
    <source>
        <dbReference type="Pfam" id="PF02771"/>
    </source>
</evidence>
<evidence type="ECO:0000313" key="14">
    <source>
        <dbReference type="EMBL" id="CAG4882281.1"/>
    </source>
</evidence>
<dbReference type="Pfam" id="PF02771">
    <property type="entry name" value="Acyl-CoA_dh_N"/>
    <property type="match status" value="1"/>
</dbReference>
<dbReference type="InterPro" id="IPR006089">
    <property type="entry name" value="Acyl-CoA_DH_CS"/>
</dbReference>
<evidence type="ECO:0000256" key="8">
    <source>
        <dbReference type="ARBA" id="ARBA00040394"/>
    </source>
</evidence>
<proteinExistence type="inferred from homology"/>
<evidence type="ECO:0000259" key="11">
    <source>
        <dbReference type="Pfam" id="PF00441"/>
    </source>
</evidence>
<feature type="domain" description="Acyl-CoA oxidase/dehydrogenase middle" evidence="12">
    <location>
        <begin position="125"/>
        <end position="219"/>
    </location>
</feature>
<dbReference type="PROSITE" id="PS00072">
    <property type="entry name" value="ACYL_COA_DH_1"/>
    <property type="match status" value="1"/>
</dbReference>
<keyword evidence="15" id="KW-1185">Reference proteome</keyword>
<evidence type="ECO:0000256" key="3">
    <source>
        <dbReference type="ARBA" id="ARBA00009347"/>
    </source>
</evidence>
<dbReference type="Gene3D" id="2.40.110.10">
    <property type="entry name" value="Butyryl-CoA Dehydrogenase, subunit A, domain 2"/>
    <property type="match status" value="1"/>
</dbReference>
<protein>
    <recommendedName>
        <fullName evidence="8">Acyl-[acyl-carrier-protein] dehydrogenase MbtN</fullName>
    </recommendedName>
    <alternativeName>
        <fullName evidence="9">Mycobactin synthase protein N</fullName>
    </alternativeName>
</protein>
<organism evidence="14 15">
    <name type="scientific">Georgfuchsia toluolica</name>
    <dbReference type="NCBI Taxonomy" id="424218"/>
    <lineage>
        <taxon>Bacteria</taxon>
        <taxon>Pseudomonadati</taxon>
        <taxon>Pseudomonadota</taxon>
        <taxon>Betaproteobacteria</taxon>
        <taxon>Nitrosomonadales</taxon>
        <taxon>Sterolibacteriaceae</taxon>
        <taxon>Georgfuchsia</taxon>
    </lineage>
</organism>
<dbReference type="InterPro" id="IPR036250">
    <property type="entry name" value="AcylCo_DH-like_C"/>
</dbReference>
<evidence type="ECO:0000313" key="15">
    <source>
        <dbReference type="Proteomes" id="UP000742786"/>
    </source>
</evidence>
<dbReference type="Gene3D" id="1.10.540.10">
    <property type="entry name" value="Acyl-CoA dehydrogenase/oxidase, N-terminal domain"/>
    <property type="match status" value="1"/>
</dbReference>
<dbReference type="SUPFAM" id="SSF56645">
    <property type="entry name" value="Acyl-CoA dehydrogenase NM domain-like"/>
    <property type="match status" value="1"/>
</dbReference>
<comment type="cofactor">
    <cofactor evidence="1 10">
        <name>FAD</name>
        <dbReference type="ChEBI" id="CHEBI:57692"/>
    </cofactor>
</comment>
<dbReference type="Proteomes" id="UP000742786">
    <property type="component" value="Unassembled WGS sequence"/>
</dbReference>
<dbReference type="InterPro" id="IPR050741">
    <property type="entry name" value="Acyl-CoA_dehydrogenase"/>
</dbReference>
<dbReference type="SUPFAM" id="SSF47203">
    <property type="entry name" value="Acyl-CoA dehydrogenase C-terminal domain-like"/>
    <property type="match status" value="1"/>
</dbReference>
<dbReference type="PANTHER" id="PTHR48083">
    <property type="entry name" value="MEDIUM-CHAIN SPECIFIC ACYL-COA DEHYDROGENASE, MITOCHONDRIAL-RELATED"/>
    <property type="match status" value="1"/>
</dbReference>
<comment type="pathway">
    <text evidence="2">Siderophore biosynthesis; mycobactin biosynthesis.</text>
</comment>
<keyword evidence="5 10" id="KW-0274">FAD</keyword>
<dbReference type="InterPro" id="IPR046373">
    <property type="entry name" value="Acyl-CoA_Oxase/DH_mid-dom_sf"/>
</dbReference>
<dbReference type="FunFam" id="2.40.110.10:FF:000002">
    <property type="entry name" value="Acyl-CoA dehydrogenase fadE12"/>
    <property type="match status" value="1"/>
</dbReference>
<evidence type="ECO:0000256" key="2">
    <source>
        <dbReference type="ARBA" id="ARBA00005102"/>
    </source>
</evidence>
<dbReference type="Pfam" id="PF00441">
    <property type="entry name" value="Acyl-CoA_dh_1"/>
    <property type="match status" value="1"/>
</dbReference>
<dbReference type="Gene3D" id="1.20.140.10">
    <property type="entry name" value="Butyryl-CoA Dehydrogenase, subunit A, domain 3"/>
    <property type="match status" value="1"/>
</dbReference>
<dbReference type="GO" id="GO:0003995">
    <property type="term" value="F:acyl-CoA dehydrogenase activity"/>
    <property type="evidence" value="ECO:0007669"/>
    <property type="project" value="InterPro"/>
</dbReference>
<dbReference type="GO" id="GO:0005737">
    <property type="term" value="C:cytoplasm"/>
    <property type="evidence" value="ECO:0007669"/>
    <property type="project" value="TreeGrafter"/>
</dbReference>
<dbReference type="InterPro" id="IPR013786">
    <property type="entry name" value="AcylCoA_DH/ox_N"/>
</dbReference>
<feature type="domain" description="Acyl-CoA dehydrogenase/oxidase N-terminal" evidence="13">
    <location>
        <begin position="10"/>
        <end position="121"/>
    </location>
</feature>
<evidence type="ECO:0000256" key="6">
    <source>
        <dbReference type="ARBA" id="ARBA00023002"/>
    </source>
</evidence>
<dbReference type="GO" id="GO:0050660">
    <property type="term" value="F:flavin adenine dinucleotide binding"/>
    <property type="evidence" value="ECO:0007669"/>
    <property type="project" value="InterPro"/>
</dbReference>
<dbReference type="AlphaFoldDB" id="A0A916J2X0"/>
<dbReference type="InterPro" id="IPR006091">
    <property type="entry name" value="Acyl-CoA_Oxase/DH_mid-dom"/>
</dbReference>
<evidence type="ECO:0000256" key="4">
    <source>
        <dbReference type="ARBA" id="ARBA00022630"/>
    </source>
</evidence>
<comment type="function">
    <text evidence="7">Catalyzes the dehydrogenation at the alpha-beta position of ACP-bound acyl chains. This results in the introduction of a double bond in the lipidic chain, which is further transferred to the epsilon-amino group of lysine residue in the mycobactin core by MbtK.</text>
</comment>
<dbReference type="RefSeq" id="WP_220634371.1">
    <property type="nucleotide sequence ID" value="NZ_CAJQUM010000001.1"/>
</dbReference>
<name>A0A916J2X0_9PROT</name>
<evidence type="ECO:0000259" key="12">
    <source>
        <dbReference type="Pfam" id="PF02770"/>
    </source>
</evidence>
<evidence type="ECO:0000256" key="1">
    <source>
        <dbReference type="ARBA" id="ARBA00001974"/>
    </source>
</evidence>
<dbReference type="EMBL" id="CAJQUM010000001">
    <property type="protein sequence ID" value="CAG4882281.1"/>
    <property type="molecule type" value="Genomic_DNA"/>
</dbReference>
<accession>A0A916J2X0</accession>
<sequence length="382" mass="42215">MTPYRSPWMNEELEVLRATARRFFEKEVAAHDLRWRKNGKIDREVWRKAGELGLLCMGIPEEFGGHGASFAHEVVVIEEQSRVADTALPYVPGSCGGPYMLLKNATREQTLKWMPKLVSGEHFIAVCVTEPGGGSDVAGIRSTARRVGDEYVINGSKTFVTMGSQADLAIVAARTGGPGKDGMSMFMVEVAKSPGFQLGRRLEKVGQHSIDTHEVFLEDLHVPAENLLGGVEGKAFAGAMSGFHRERLVIAASAIATAERAVELTVEYAKQRQMFQQTLWNFQNTRIKLAECATEARIGRVFLDSLISRVLADDPLDEATSAMAKWWCSDKQNRIIDECLQFFGGYGYMMEYPIAKLFVDARVQKIYGGANEALKGIIAKSL</sequence>
<keyword evidence="4 10" id="KW-0285">Flavoprotein</keyword>
<comment type="similarity">
    <text evidence="3 10">Belongs to the acyl-CoA dehydrogenase family.</text>
</comment>
<evidence type="ECO:0000256" key="5">
    <source>
        <dbReference type="ARBA" id="ARBA00022827"/>
    </source>
</evidence>
<reference evidence="14" key="1">
    <citation type="submission" date="2021-04" db="EMBL/GenBank/DDBJ databases">
        <authorList>
            <person name="Hornung B."/>
        </authorList>
    </citation>
    <scope>NUCLEOTIDE SEQUENCE</scope>
    <source>
        <strain evidence="14">G5G6</strain>
    </source>
</reference>
<evidence type="ECO:0000256" key="10">
    <source>
        <dbReference type="RuleBase" id="RU362125"/>
    </source>
</evidence>
<keyword evidence="6 10" id="KW-0560">Oxidoreductase</keyword>
<dbReference type="InterPro" id="IPR009075">
    <property type="entry name" value="AcylCo_DH/oxidase_C"/>
</dbReference>
<dbReference type="PROSITE" id="PS00073">
    <property type="entry name" value="ACYL_COA_DH_2"/>
    <property type="match status" value="1"/>
</dbReference>
<comment type="caution">
    <text evidence="14">The sequence shown here is derived from an EMBL/GenBank/DDBJ whole genome shotgun (WGS) entry which is preliminary data.</text>
</comment>
<dbReference type="PANTHER" id="PTHR48083:SF20">
    <property type="entry name" value="LONG-CHAIN SPECIFIC ACYL-COA DEHYDROGENASE, MITOCHONDRIAL"/>
    <property type="match status" value="1"/>
</dbReference>
<feature type="domain" description="Acyl-CoA dehydrogenase/oxidase C-terminal" evidence="11">
    <location>
        <begin position="237"/>
        <end position="382"/>
    </location>
</feature>
<dbReference type="FunFam" id="1.20.140.10:FF:000001">
    <property type="entry name" value="Acyl-CoA dehydrogenase"/>
    <property type="match status" value="1"/>
</dbReference>
<dbReference type="InterPro" id="IPR009100">
    <property type="entry name" value="AcylCoA_DH/oxidase_NM_dom_sf"/>
</dbReference>
<dbReference type="GO" id="GO:0033539">
    <property type="term" value="P:fatty acid beta-oxidation using acyl-CoA dehydrogenase"/>
    <property type="evidence" value="ECO:0007669"/>
    <property type="project" value="TreeGrafter"/>
</dbReference>